<reference evidence="1" key="1">
    <citation type="submission" date="2012-02" db="EMBL/GenBank/DDBJ databases">
        <title>Whole genome shotgun sequence of Gordonia otitidis NBRC 100426.</title>
        <authorList>
            <person name="Yoshida I."/>
            <person name="Hosoyama A."/>
            <person name="Tsuchikane K."/>
            <person name="Katsumata H."/>
            <person name="Yamazaki S."/>
            <person name="Fujita N."/>
        </authorList>
    </citation>
    <scope>NUCLEOTIDE SEQUENCE [LARGE SCALE GENOMIC DNA]</scope>
    <source>
        <strain evidence="1">NBRC 100426</strain>
    </source>
</reference>
<dbReference type="AlphaFoldDB" id="H5TTI3"/>
<comment type="caution">
    <text evidence="1">The sequence shown here is derived from an EMBL/GenBank/DDBJ whole genome shotgun (WGS) entry which is preliminary data.</text>
</comment>
<dbReference type="STRING" id="1108044.GOOTI_239_00380"/>
<accession>H5TTI3</accession>
<evidence type="ECO:0000313" key="2">
    <source>
        <dbReference type="Proteomes" id="UP000005038"/>
    </source>
</evidence>
<sequence>MPSPVQPPLPEHVVARRTGHEHFAVDGTALSSTLSDFWTWSASDLLSNALRGQLAEYIVGLALDCVDGKLRREWDAFDLMTRDNIAVEVKSTAYLQTWGTTKASSRRFDIRATTGWHADSNSYSTIRQRQADVYVFCVHTSTDRRVADPLQLDQWDFYVVATTTINKALPQQRSIALSQLTPRLGAHAVGFGEVRDAVRAAVAGR</sequence>
<organism evidence="1 2">
    <name type="scientific">Gordonia otitidis (strain DSM 44809 / CCUG 52243 / JCM 12355 / NBRC 100426 / IFM 10032)</name>
    <dbReference type="NCBI Taxonomy" id="1108044"/>
    <lineage>
        <taxon>Bacteria</taxon>
        <taxon>Bacillati</taxon>
        <taxon>Actinomycetota</taxon>
        <taxon>Actinomycetes</taxon>
        <taxon>Mycobacteriales</taxon>
        <taxon>Gordoniaceae</taxon>
        <taxon>Gordonia</taxon>
    </lineage>
</organism>
<gene>
    <name evidence="1" type="ORF">GOOTI_239_00380</name>
</gene>
<evidence type="ECO:0000313" key="1">
    <source>
        <dbReference type="EMBL" id="GAB36791.1"/>
    </source>
</evidence>
<name>H5TTI3_GORO1</name>
<keyword evidence="2" id="KW-1185">Reference proteome</keyword>
<dbReference type="EMBL" id="BAFB01000239">
    <property type="protein sequence ID" value="GAB36791.1"/>
    <property type="molecule type" value="Genomic_DNA"/>
</dbReference>
<dbReference type="OrthoDB" id="9803979at2"/>
<dbReference type="Proteomes" id="UP000005038">
    <property type="component" value="Unassembled WGS sequence"/>
</dbReference>
<protein>
    <submittedName>
        <fullName evidence="1">Uncharacterized protein</fullName>
    </submittedName>
</protein>
<dbReference type="RefSeq" id="WP_007240953.1">
    <property type="nucleotide sequence ID" value="NZ_BAFB01000239.1"/>
</dbReference>
<proteinExistence type="predicted"/>